<dbReference type="RefSeq" id="WP_301224000.1">
    <property type="nucleotide sequence ID" value="NZ_JAROCG010000001.1"/>
</dbReference>
<evidence type="ECO:0000256" key="1">
    <source>
        <dbReference type="SAM" id="Phobius"/>
    </source>
</evidence>
<keyword evidence="1" id="KW-0812">Transmembrane</keyword>
<dbReference type="Proteomes" id="UP001174209">
    <property type="component" value="Unassembled WGS sequence"/>
</dbReference>
<dbReference type="EMBL" id="JAROCG010000001">
    <property type="protein sequence ID" value="MDN4609297.1"/>
    <property type="molecule type" value="Genomic_DNA"/>
</dbReference>
<organism evidence="2 3">
    <name type="scientific">Arthrobacter burdickii</name>
    <dbReference type="NCBI Taxonomy" id="3035920"/>
    <lineage>
        <taxon>Bacteria</taxon>
        <taxon>Bacillati</taxon>
        <taxon>Actinomycetota</taxon>
        <taxon>Actinomycetes</taxon>
        <taxon>Micrococcales</taxon>
        <taxon>Micrococcaceae</taxon>
        <taxon>Arthrobacter</taxon>
    </lineage>
</organism>
<feature type="transmembrane region" description="Helical" evidence="1">
    <location>
        <begin position="43"/>
        <end position="62"/>
    </location>
</feature>
<comment type="caution">
    <text evidence="2">The sequence shown here is derived from an EMBL/GenBank/DDBJ whole genome shotgun (WGS) entry which is preliminary data.</text>
</comment>
<evidence type="ECO:0000313" key="2">
    <source>
        <dbReference type="EMBL" id="MDN4609297.1"/>
    </source>
</evidence>
<proteinExistence type="predicted"/>
<evidence type="ECO:0000313" key="3">
    <source>
        <dbReference type="Proteomes" id="UP001174209"/>
    </source>
</evidence>
<keyword evidence="3" id="KW-1185">Reference proteome</keyword>
<name>A0ABT8JWI7_9MICC</name>
<accession>A0ABT8JWI7</accession>
<keyword evidence="1" id="KW-0472">Membrane</keyword>
<keyword evidence="1" id="KW-1133">Transmembrane helix</keyword>
<gene>
    <name evidence="2" type="ORF">P5G52_00280</name>
</gene>
<feature type="transmembrane region" description="Helical" evidence="1">
    <location>
        <begin position="20"/>
        <end position="37"/>
    </location>
</feature>
<sequence>MTMGTNGQAQPRSRTAGRDTIIWALGGVLFALAGTTSPMKADAWYLIAGSGFMLIAAAFLVARAIISLRRDDDATSW</sequence>
<protein>
    <submittedName>
        <fullName evidence="2">Uncharacterized protein</fullName>
    </submittedName>
</protein>
<reference evidence="2" key="1">
    <citation type="submission" date="2023-06" db="EMBL/GenBank/DDBJ databases">
        <title>MT1 and MT2 Draft Genomes of Novel Species.</title>
        <authorList>
            <person name="Venkateswaran K."/>
        </authorList>
    </citation>
    <scope>NUCLEOTIDE SEQUENCE</scope>
    <source>
        <strain evidence="2">IIF3SC-B10</strain>
    </source>
</reference>